<dbReference type="AlphaFoldDB" id="A0A657PTQ8"/>
<feature type="transmembrane region" description="Helical" evidence="7">
    <location>
        <begin position="393"/>
        <end position="415"/>
    </location>
</feature>
<keyword evidence="4 7" id="KW-1133">Transmembrane helix</keyword>
<dbReference type="GO" id="GO:0006885">
    <property type="term" value="P:regulation of pH"/>
    <property type="evidence" value="ECO:0007669"/>
    <property type="project" value="UniProtKB-UniRule"/>
</dbReference>
<evidence type="ECO:0000256" key="7">
    <source>
        <dbReference type="HAMAP-Rule" id="MF_01844"/>
    </source>
</evidence>
<evidence type="ECO:0000313" key="9">
    <source>
        <dbReference type="Proteomes" id="UP000250928"/>
    </source>
</evidence>
<dbReference type="Gene3D" id="1.20.1530.10">
    <property type="entry name" value="Na+/H+ antiporter like domain"/>
    <property type="match status" value="1"/>
</dbReference>
<evidence type="ECO:0000256" key="2">
    <source>
        <dbReference type="ARBA" id="ARBA00022475"/>
    </source>
</evidence>
<comment type="function">
    <text evidence="7">Na(+)/H(+) antiporter that extrudes sodium in exchange for external protons.</text>
</comment>
<feature type="transmembrane region" description="Helical" evidence="7">
    <location>
        <begin position="168"/>
        <end position="190"/>
    </location>
</feature>
<evidence type="ECO:0000256" key="4">
    <source>
        <dbReference type="ARBA" id="ARBA00022989"/>
    </source>
</evidence>
<feature type="transmembrane region" description="Helical" evidence="7">
    <location>
        <begin position="115"/>
        <end position="136"/>
    </location>
</feature>
<comment type="subcellular location">
    <subcellularLocation>
        <location evidence="1">Cell inner membrane</location>
        <topology evidence="1">Multi-pass membrane protein</topology>
    </subcellularLocation>
    <subcellularLocation>
        <location evidence="7">Cell membrane</location>
        <topology evidence="7">Multi-pass membrane protein</topology>
    </subcellularLocation>
</comment>
<dbReference type="GO" id="GO:0005886">
    <property type="term" value="C:plasma membrane"/>
    <property type="evidence" value="ECO:0007669"/>
    <property type="project" value="UniProtKB-SubCell"/>
</dbReference>
<keyword evidence="7" id="KW-0915">Sodium</keyword>
<keyword evidence="2 7" id="KW-1003">Cell membrane</keyword>
<dbReference type="Pfam" id="PF06965">
    <property type="entry name" value="Na_H_antiport_1"/>
    <property type="match status" value="1"/>
</dbReference>
<protein>
    <recommendedName>
        <fullName evidence="7">Na(+)/H(+) antiporter NhaA</fullName>
    </recommendedName>
    <alternativeName>
        <fullName evidence="7">Sodium/proton antiporter NhaA</fullName>
    </alternativeName>
</protein>
<dbReference type="InterPro" id="IPR004670">
    <property type="entry name" value="NhaA"/>
</dbReference>
<gene>
    <name evidence="7 8" type="primary">nhaA</name>
    <name evidence="8" type="ORF">C3L24_08125</name>
</gene>
<evidence type="ECO:0000313" key="8">
    <source>
        <dbReference type="EMBL" id="PUE01323.1"/>
    </source>
</evidence>
<dbReference type="InterPro" id="IPR023171">
    <property type="entry name" value="Na/H_antiporter_dom_sf"/>
</dbReference>
<evidence type="ECO:0000256" key="5">
    <source>
        <dbReference type="ARBA" id="ARBA00023136"/>
    </source>
</evidence>
<keyword evidence="6 7" id="KW-0739">Sodium transport</keyword>
<evidence type="ECO:0000256" key="6">
    <source>
        <dbReference type="ARBA" id="ARBA00023201"/>
    </source>
</evidence>
<feature type="transmembrane region" description="Helical" evidence="7">
    <location>
        <begin position="196"/>
        <end position="213"/>
    </location>
</feature>
<reference evidence="8 9" key="1">
    <citation type="submission" date="2018-01" db="EMBL/GenBank/DDBJ databases">
        <title>Novel co-symbiosis in the lucinid bivalve Phacoides pectinatus.</title>
        <authorList>
            <person name="Lim S.J."/>
            <person name="Davis B.G."/>
            <person name="Gill D.E."/>
            <person name="Engel A.S."/>
            <person name="Anderson L.C."/>
            <person name="Campbell B.J."/>
        </authorList>
    </citation>
    <scope>NUCLEOTIDE SEQUENCE [LARGE SCALE GENOMIC DNA]</scope>
    <source>
        <strain evidence="8">N3_P5</strain>
    </source>
</reference>
<keyword evidence="7" id="KW-0813">Transport</keyword>
<feature type="transmembrane region" description="Helical" evidence="7">
    <location>
        <begin position="356"/>
        <end position="381"/>
    </location>
</feature>
<evidence type="ECO:0000256" key="1">
    <source>
        <dbReference type="ARBA" id="ARBA00004429"/>
    </source>
</evidence>
<dbReference type="GO" id="GO:0015385">
    <property type="term" value="F:sodium:proton antiporter activity"/>
    <property type="evidence" value="ECO:0007669"/>
    <property type="project" value="UniProtKB-UniRule"/>
</dbReference>
<keyword evidence="7" id="KW-0406">Ion transport</keyword>
<comment type="catalytic activity">
    <reaction evidence="7">
        <text>Na(+)(in) + 2 H(+)(out) = Na(+)(out) + 2 H(+)(in)</text>
        <dbReference type="Rhea" id="RHEA:29251"/>
        <dbReference type="ChEBI" id="CHEBI:15378"/>
        <dbReference type="ChEBI" id="CHEBI:29101"/>
    </reaction>
</comment>
<comment type="similarity">
    <text evidence="7">Belongs to the NhaA Na(+)/H(+) (TC 2.A.33) antiporter family.</text>
</comment>
<sequence length="455" mass="48758">MDKQHTNYQPWEKSFDKIVTPFEEFIHDETASGLILMGCTLVALFLANSFLSEHYAHLLHTELALSLGGWELRHTLHHWINDGLMALFFMVVGLEIKREVVIGELSDPRAAMLPIVAAVGGMVVPAGLFYAINAGAPGATGWGVPMATDIAFAVGVLVLLGSRVPKTVLTFLVGLAIVDDLGAVLVIAIFYTEQIATNWLGMAAATLALLVVLNRVGVRKPLPYFLIGTVMWFAMLQSGVHATLAGVLTALTIPVRPKFNHKLFVEHMSHLLDELRSSPEAKLTEEGAEQCIIRDGRSRALLQTLENGVHSVESPLQRLEHSMHIPVAFLIMPLFALANAGIPVDISSIGQALAHPVSLGVMAGLVLGKLLGIAGLTWAAVRLGIGTLPEGMNLRHLVGVGLVGGIGFTMSIFIAELGFAGQAENLLMAKTGVLFASVLAGVAGYLWLRFATHTQ</sequence>
<organism evidence="8 9">
    <name type="scientific">Candidatus Sedimenticola endophacoides</name>
    <dbReference type="NCBI Taxonomy" id="2548426"/>
    <lineage>
        <taxon>Bacteria</taxon>
        <taxon>Pseudomonadati</taxon>
        <taxon>Pseudomonadota</taxon>
        <taxon>Gammaproteobacteria</taxon>
        <taxon>Chromatiales</taxon>
        <taxon>Sedimenticolaceae</taxon>
        <taxon>Sedimenticola</taxon>
    </lineage>
</organism>
<feature type="transmembrane region" description="Helical" evidence="7">
    <location>
        <begin position="323"/>
        <end position="344"/>
    </location>
</feature>
<dbReference type="PANTHER" id="PTHR30341:SF0">
    <property type="entry name" value="NA(+)_H(+) ANTIPORTER NHAA"/>
    <property type="match status" value="1"/>
</dbReference>
<keyword evidence="5 7" id="KW-0472">Membrane</keyword>
<accession>A0A657PTQ8</accession>
<keyword evidence="7" id="KW-0050">Antiport</keyword>
<proteinExistence type="inferred from homology"/>
<evidence type="ECO:0000256" key="3">
    <source>
        <dbReference type="ARBA" id="ARBA00022692"/>
    </source>
</evidence>
<name>A0A657PTQ8_9GAMM</name>
<dbReference type="EMBL" id="PQCO01000203">
    <property type="protein sequence ID" value="PUE01323.1"/>
    <property type="molecule type" value="Genomic_DNA"/>
</dbReference>
<dbReference type="PANTHER" id="PTHR30341">
    <property type="entry name" value="SODIUM ION/PROTON ANTIPORTER NHAA-RELATED"/>
    <property type="match status" value="1"/>
</dbReference>
<dbReference type="Proteomes" id="UP000250928">
    <property type="component" value="Unassembled WGS sequence"/>
</dbReference>
<keyword evidence="3 7" id="KW-0812">Transmembrane</keyword>
<dbReference type="NCBIfam" id="TIGR00773">
    <property type="entry name" value="NhaA"/>
    <property type="match status" value="1"/>
</dbReference>
<comment type="caution">
    <text evidence="8">The sequence shown here is derived from an EMBL/GenBank/DDBJ whole genome shotgun (WGS) entry which is preliminary data.</text>
</comment>
<feature type="transmembrane region" description="Helical" evidence="7">
    <location>
        <begin position="142"/>
        <end position="161"/>
    </location>
</feature>
<feature type="transmembrane region" description="Helical" evidence="7">
    <location>
        <begin position="34"/>
        <end position="56"/>
    </location>
</feature>
<feature type="transmembrane region" description="Helical" evidence="7">
    <location>
        <begin position="427"/>
        <end position="448"/>
    </location>
</feature>
<dbReference type="HAMAP" id="MF_01844">
    <property type="entry name" value="NhaA"/>
    <property type="match status" value="1"/>
</dbReference>